<dbReference type="SUPFAM" id="SSF54928">
    <property type="entry name" value="RNA-binding domain, RBD"/>
    <property type="match status" value="2"/>
</dbReference>
<dbReference type="PANTHER" id="PTHR23003">
    <property type="entry name" value="RNA RECOGNITION MOTIF RRM DOMAIN CONTAINING PROTEIN"/>
    <property type="match status" value="1"/>
</dbReference>
<dbReference type="Pfam" id="PF00076">
    <property type="entry name" value="RRM_1"/>
    <property type="match status" value="1"/>
</dbReference>
<sequence>MAAMATEVSSTRLYLGNLPRNVTKQDIEEHFGTHGSGKITEIKLMNGFGFIEYEDAMDARDVVPDGSDFKGERLTVQFARGKTRKENFPGPTDRPAVPRPRRTMFRMQISGLPETSWQVSSASPFYSSDYLELSPPPLELGLDGTVSRHPFGNPRFVEFETANDLKTAVEKLDQNEFKGSRVTCVADKPASHAFFQIQPYEDRPYRDPYRSRSPRRPYPPMDDYDRRFPAPRGYSPRDHYRERSPVPMRPGYYDRDGYGRRTPPRPRMDEYGPPRRPYEDPYDPRPPPPPRHYDDPYLAARPYGRPRSPPRGDYVAYERAPRYW</sequence>
<evidence type="ECO:0000256" key="1">
    <source>
        <dbReference type="ARBA" id="ARBA00022884"/>
    </source>
</evidence>
<protein>
    <recommendedName>
        <fullName evidence="4">RRM domain-containing protein</fullName>
    </recommendedName>
</protein>
<evidence type="ECO:0000313" key="5">
    <source>
        <dbReference type="EMBL" id="KAJ5493270.1"/>
    </source>
</evidence>
<keyword evidence="1 2" id="KW-0694">RNA-binding</keyword>
<feature type="region of interest" description="Disordered" evidence="3">
    <location>
        <begin position="195"/>
        <end position="324"/>
    </location>
</feature>
<proteinExistence type="predicted"/>
<feature type="domain" description="RRM" evidence="4">
    <location>
        <begin position="11"/>
        <end position="81"/>
    </location>
</feature>
<dbReference type="InterPro" id="IPR035979">
    <property type="entry name" value="RBD_domain_sf"/>
</dbReference>
<dbReference type="SMART" id="SM00360">
    <property type="entry name" value="RRM"/>
    <property type="match status" value="1"/>
</dbReference>
<evidence type="ECO:0000259" key="4">
    <source>
        <dbReference type="PROSITE" id="PS50102"/>
    </source>
</evidence>
<dbReference type="GO" id="GO:0003729">
    <property type="term" value="F:mRNA binding"/>
    <property type="evidence" value="ECO:0007669"/>
    <property type="project" value="TreeGrafter"/>
</dbReference>
<feature type="compositionally biased region" description="Basic and acidic residues" evidence="3">
    <location>
        <begin position="235"/>
        <end position="244"/>
    </location>
</feature>
<comment type="caution">
    <text evidence="5">The sequence shown here is derived from an EMBL/GenBank/DDBJ whole genome shotgun (WGS) entry which is preliminary data.</text>
</comment>
<feature type="compositionally biased region" description="Basic and acidic residues" evidence="3">
    <location>
        <begin position="200"/>
        <end position="210"/>
    </location>
</feature>
<dbReference type="PANTHER" id="PTHR23003:SF51">
    <property type="entry name" value="SERINE-ARGININE PROTEIN 55"/>
    <property type="match status" value="1"/>
</dbReference>
<dbReference type="AlphaFoldDB" id="A0A9X0C0M2"/>
<keyword evidence="6" id="KW-1185">Reference proteome</keyword>
<dbReference type="Gene3D" id="3.30.70.330">
    <property type="match status" value="1"/>
</dbReference>
<dbReference type="InterPro" id="IPR050374">
    <property type="entry name" value="RRT5_SRSF_SR"/>
</dbReference>
<dbReference type="GO" id="GO:0005634">
    <property type="term" value="C:nucleus"/>
    <property type="evidence" value="ECO:0007669"/>
    <property type="project" value="TreeGrafter"/>
</dbReference>
<dbReference type="EMBL" id="JAPWDQ010000002">
    <property type="protein sequence ID" value="KAJ5493270.1"/>
    <property type="molecule type" value="Genomic_DNA"/>
</dbReference>
<dbReference type="GO" id="GO:0005737">
    <property type="term" value="C:cytoplasm"/>
    <property type="evidence" value="ECO:0007669"/>
    <property type="project" value="TreeGrafter"/>
</dbReference>
<dbReference type="RefSeq" id="XP_056793650.1">
    <property type="nucleotide sequence ID" value="XM_056931619.1"/>
</dbReference>
<dbReference type="Proteomes" id="UP001148312">
    <property type="component" value="Unassembled WGS sequence"/>
</dbReference>
<reference evidence="5" key="2">
    <citation type="journal article" date="2023" name="IMA Fungus">
        <title>Comparative genomic study of the Penicillium genus elucidates a diverse pangenome and 15 lateral gene transfer events.</title>
        <authorList>
            <person name="Petersen C."/>
            <person name="Sorensen T."/>
            <person name="Nielsen M.R."/>
            <person name="Sondergaard T.E."/>
            <person name="Sorensen J.L."/>
            <person name="Fitzpatrick D.A."/>
            <person name="Frisvad J.C."/>
            <person name="Nielsen K.L."/>
        </authorList>
    </citation>
    <scope>NUCLEOTIDE SEQUENCE</scope>
    <source>
        <strain evidence="5">IBT 30728</strain>
    </source>
</reference>
<evidence type="ECO:0000313" key="6">
    <source>
        <dbReference type="Proteomes" id="UP001148312"/>
    </source>
</evidence>
<dbReference type="PROSITE" id="PS50102">
    <property type="entry name" value="RRM"/>
    <property type="match status" value="1"/>
</dbReference>
<dbReference type="InterPro" id="IPR012677">
    <property type="entry name" value="Nucleotide-bd_a/b_plait_sf"/>
</dbReference>
<feature type="compositionally biased region" description="Basic and acidic residues" evidence="3">
    <location>
        <begin position="266"/>
        <end position="283"/>
    </location>
</feature>
<reference evidence="5" key="1">
    <citation type="submission" date="2022-12" db="EMBL/GenBank/DDBJ databases">
        <authorList>
            <person name="Petersen C."/>
        </authorList>
    </citation>
    <scope>NUCLEOTIDE SEQUENCE</scope>
    <source>
        <strain evidence="5">IBT 30728</strain>
    </source>
</reference>
<evidence type="ECO:0000256" key="3">
    <source>
        <dbReference type="SAM" id="MobiDB-lite"/>
    </source>
</evidence>
<dbReference type="InterPro" id="IPR000504">
    <property type="entry name" value="RRM_dom"/>
</dbReference>
<evidence type="ECO:0000256" key="2">
    <source>
        <dbReference type="PROSITE-ProRule" id="PRU00176"/>
    </source>
</evidence>
<organism evidence="5 6">
    <name type="scientific">Penicillium diatomitis</name>
    <dbReference type="NCBI Taxonomy" id="2819901"/>
    <lineage>
        <taxon>Eukaryota</taxon>
        <taxon>Fungi</taxon>
        <taxon>Dikarya</taxon>
        <taxon>Ascomycota</taxon>
        <taxon>Pezizomycotina</taxon>
        <taxon>Eurotiomycetes</taxon>
        <taxon>Eurotiomycetidae</taxon>
        <taxon>Eurotiales</taxon>
        <taxon>Aspergillaceae</taxon>
        <taxon>Penicillium</taxon>
    </lineage>
</organism>
<dbReference type="GeneID" id="81621868"/>
<accession>A0A9X0C0M2</accession>
<gene>
    <name evidence="5" type="ORF">N7539_002016</name>
</gene>
<name>A0A9X0C0M2_9EURO</name>